<gene>
    <name evidence="2" type="ORF">B9G79_05985</name>
</gene>
<accession>A0A1Z3N6S0</accession>
<reference evidence="2 3" key="1">
    <citation type="submission" date="2017-04" db="EMBL/GenBank/DDBJ databases">
        <title>Whole genome sequence of Bdellovibrio bacteriovorus strain SSB218315.</title>
        <authorList>
            <person name="Oyedara O."/>
            <person name="Rodriguez-Perez M.A."/>
        </authorList>
    </citation>
    <scope>NUCLEOTIDE SEQUENCE [LARGE SCALE GENOMIC DNA]</scope>
    <source>
        <strain evidence="2 3">SSB218315</strain>
    </source>
</reference>
<dbReference type="Proteomes" id="UP000197003">
    <property type="component" value="Chromosome"/>
</dbReference>
<dbReference type="EMBL" id="CP020946">
    <property type="protein sequence ID" value="ASD63146.1"/>
    <property type="molecule type" value="Genomic_DNA"/>
</dbReference>
<feature type="transmembrane region" description="Helical" evidence="1">
    <location>
        <begin position="32"/>
        <end position="49"/>
    </location>
</feature>
<evidence type="ECO:0000256" key="1">
    <source>
        <dbReference type="SAM" id="Phobius"/>
    </source>
</evidence>
<protein>
    <submittedName>
        <fullName evidence="2">Uncharacterized protein</fullName>
    </submittedName>
</protein>
<dbReference type="AlphaFoldDB" id="A0A1Z3N6S0"/>
<sequence length="128" mass="14326">MVGSLKYFELWALKFSAFLAGSFFCFFLQSQFQIRAVVAAALTGFLGTFIPDTKRIEKTHVHATIYMGAFIAMGSRVVEAGPWQILWVSVLGSTIYFLISPYFKGMGGRLGLIAFISSLLGWAMRHWL</sequence>
<organism evidence="2 3">
    <name type="scientific">Bdellovibrio bacteriovorus</name>
    <dbReference type="NCBI Taxonomy" id="959"/>
    <lineage>
        <taxon>Bacteria</taxon>
        <taxon>Pseudomonadati</taxon>
        <taxon>Bdellovibrionota</taxon>
        <taxon>Bdellovibrionia</taxon>
        <taxon>Bdellovibrionales</taxon>
        <taxon>Pseudobdellovibrionaceae</taxon>
        <taxon>Bdellovibrio</taxon>
    </lineage>
</organism>
<name>A0A1Z3N6S0_BDEBC</name>
<keyword evidence="1" id="KW-0812">Transmembrane</keyword>
<proteinExistence type="predicted"/>
<feature type="transmembrane region" description="Helical" evidence="1">
    <location>
        <begin position="84"/>
        <end position="103"/>
    </location>
</feature>
<keyword evidence="1" id="KW-0472">Membrane</keyword>
<evidence type="ECO:0000313" key="2">
    <source>
        <dbReference type="EMBL" id="ASD63146.1"/>
    </source>
</evidence>
<keyword evidence="1" id="KW-1133">Transmembrane helix</keyword>
<feature type="transmembrane region" description="Helical" evidence="1">
    <location>
        <begin position="7"/>
        <end position="26"/>
    </location>
</feature>
<dbReference type="OrthoDB" id="6333271at2"/>
<feature type="transmembrane region" description="Helical" evidence="1">
    <location>
        <begin position="110"/>
        <end position="127"/>
    </location>
</feature>
<evidence type="ECO:0000313" key="3">
    <source>
        <dbReference type="Proteomes" id="UP000197003"/>
    </source>
</evidence>